<dbReference type="GO" id="GO:0004066">
    <property type="term" value="F:asparagine synthase (glutamine-hydrolyzing) activity"/>
    <property type="evidence" value="ECO:0007669"/>
    <property type="project" value="UniProtKB-EC"/>
</dbReference>
<comment type="caution">
    <text evidence="3">The sequence shown here is derived from an EMBL/GenBank/DDBJ whole genome shotgun (WGS) entry which is preliminary data.</text>
</comment>
<dbReference type="Gene3D" id="3.60.20.10">
    <property type="entry name" value="Glutamine Phosphoribosylpyrophosphate, subunit 1, domain 1"/>
    <property type="match status" value="1"/>
</dbReference>
<dbReference type="GO" id="GO:0005829">
    <property type="term" value="C:cytosol"/>
    <property type="evidence" value="ECO:0007669"/>
    <property type="project" value="TreeGrafter"/>
</dbReference>
<name>A0A1J5Q5W9_9ZZZZ</name>
<dbReference type="EC" id="6.3.5.4" evidence="3"/>
<dbReference type="PANTHER" id="PTHR43284">
    <property type="entry name" value="ASPARAGINE SYNTHETASE (GLUTAMINE-HYDROLYZING)"/>
    <property type="match status" value="1"/>
</dbReference>
<dbReference type="PIRSF" id="PIRSF001589">
    <property type="entry name" value="Asn_synthetase_glu-h"/>
    <property type="match status" value="1"/>
</dbReference>
<evidence type="ECO:0000259" key="2">
    <source>
        <dbReference type="Pfam" id="PF00733"/>
    </source>
</evidence>
<dbReference type="InterPro" id="IPR006426">
    <property type="entry name" value="Asn_synth_AEB"/>
</dbReference>
<accession>A0A1J5Q5W9</accession>
<protein>
    <submittedName>
        <fullName evidence="3">Asparagine synthetase 1</fullName>
        <ecNumber evidence="3">6.3.5.4</ecNumber>
    </submittedName>
</protein>
<dbReference type="InterPro" id="IPR014729">
    <property type="entry name" value="Rossmann-like_a/b/a_fold"/>
</dbReference>
<comment type="similarity">
    <text evidence="1">Belongs to the asparagine synthetase family.</text>
</comment>
<dbReference type="InterPro" id="IPR029055">
    <property type="entry name" value="Ntn_hydrolases_N"/>
</dbReference>
<dbReference type="Gene3D" id="3.40.50.620">
    <property type="entry name" value="HUPs"/>
    <property type="match status" value="1"/>
</dbReference>
<dbReference type="InterPro" id="IPR051786">
    <property type="entry name" value="ASN_synthetase/amidase"/>
</dbReference>
<reference evidence="3" key="1">
    <citation type="submission" date="2016-10" db="EMBL/GenBank/DDBJ databases">
        <title>Sequence of Gallionella enrichment culture.</title>
        <authorList>
            <person name="Poehlein A."/>
            <person name="Muehling M."/>
            <person name="Daniel R."/>
        </authorList>
    </citation>
    <scope>NUCLEOTIDE SEQUENCE</scope>
</reference>
<dbReference type="Pfam" id="PF00733">
    <property type="entry name" value="Asn_synthase"/>
    <property type="match status" value="1"/>
</dbReference>
<keyword evidence="3" id="KW-0436">Ligase</keyword>
<dbReference type="PANTHER" id="PTHR43284:SF1">
    <property type="entry name" value="ASPARAGINE SYNTHETASE"/>
    <property type="match status" value="1"/>
</dbReference>
<evidence type="ECO:0000313" key="3">
    <source>
        <dbReference type="EMBL" id="OIQ78760.1"/>
    </source>
</evidence>
<dbReference type="EMBL" id="MLJW01001341">
    <property type="protein sequence ID" value="OIQ78760.1"/>
    <property type="molecule type" value="Genomic_DNA"/>
</dbReference>
<organism evidence="3">
    <name type="scientific">mine drainage metagenome</name>
    <dbReference type="NCBI Taxonomy" id="410659"/>
    <lineage>
        <taxon>unclassified sequences</taxon>
        <taxon>metagenomes</taxon>
        <taxon>ecological metagenomes</taxon>
    </lineage>
</organism>
<dbReference type="GO" id="GO:0006529">
    <property type="term" value="P:asparagine biosynthetic process"/>
    <property type="evidence" value="ECO:0007669"/>
    <property type="project" value="InterPro"/>
</dbReference>
<dbReference type="SUPFAM" id="SSF52402">
    <property type="entry name" value="Adenine nucleotide alpha hydrolases-like"/>
    <property type="match status" value="1"/>
</dbReference>
<dbReference type="AlphaFoldDB" id="A0A1J5Q5W9"/>
<gene>
    <name evidence="3" type="primary">asnB_16</name>
    <name evidence="3" type="ORF">GALL_395300</name>
</gene>
<evidence type="ECO:0000256" key="1">
    <source>
        <dbReference type="ARBA" id="ARBA00005752"/>
    </source>
</evidence>
<dbReference type="InterPro" id="IPR001962">
    <property type="entry name" value="Asn_synthase"/>
</dbReference>
<proteinExistence type="inferred from homology"/>
<sequence length="636" mass="70329">MSGILGDFLVLVGPDRLPAGMADLSDASLWPPSAEDSPVRHDTPTGHVHVWARGDTRIIGKDGSGGLGLALEPHRGSPRASVGDSREAVVATWVREGRFAHENLLGRYSYVLWSADGHRVLACTDALRTCPVFHARVDAGLLISSDLRLILRSGLLAPRVSPQAVYQFLNFSYVPAPLTAVEGVDKLPAGTCLDWMDGTLGLHRYWDAVYPEDLDTPEPQRVETLRETILDTVRDYRCADTLGWGTFLSGGTDSSSISGILSQAHDTPVHSFSIGFQEEGFDELPYSRIASQHFGLQAHEYSVSEDDAVAALPRLIAAYDEPFGNSSAIPSYYCTDLAARNGVTLMVAGDGGDEIFGGNERYRKDQIFNRFHHAPAPVRALGNALARLLGGVESRLANRIKNFVHRANLPNPDRFYSDDAFASKHFDALLSPTFRKAVKRDDALDVQRRIYAQAQAGAELHRLMYLDMKMTIADNDLVKVTRAAKMTGVEVAFPYLDRRLIDFTGHLPGSDKVRGLNKRHLFKLAMNDILPESIRKKKKQGFGLPTSVWLRRGGRYADLLTDIVLSDRAIARGYFNPDFIRGLIDRHQRGVWDHAADIHMLAVLELWHREYIDPLTAQHSDAPKQQVSPATQALPA</sequence>
<dbReference type="CDD" id="cd01991">
    <property type="entry name" value="Asn_synthase_B_C"/>
    <property type="match status" value="1"/>
</dbReference>
<dbReference type="SUPFAM" id="SSF56235">
    <property type="entry name" value="N-terminal nucleophile aminohydrolases (Ntn hydrolases)"/>
    <property type="match status" value="1"/>
</dbReference>
<feature type="domain" description="Asparagine synthetase" evidence="2">
    <location>
        <begin position="225"/>
        <end position="609"/>
    </location>
</feature>